<sequence>MRKKIIALFSFFILIFSISFSAYAATPTQQIEYLSDGSYIVTEIVSEPSDYSLFSTTQTKSKTSTYYNAANEKIWAVTVTGTFSYGNGTSTCLSASCSTSLYSNSWSVGNKKASKSGNTAKASATGVRYTNGHAVQSITRTVTLTCSATGNFS</sequence>
<dbReference type="AlphaFoldDB" id="A0A173T9T4"/>
<proteinExistence type="predicted"/>
<organism evidence="2 3">
    <name type="scientific">Eubacterium ramulus</name>
    <dbReference type="NCBI Taxonomy" id="39490"/>
    <lineage>
        <taxon>Bacteria</taxon>
        <taxon>Bacillati</taxon>
        <taxon>Bacillota</taxon>
        <taxon>Clostridia</taxon>
        <taxon>Eubacteriales</taxon>
        <taxon>Eubacteriaceae</taxon>
        <taxon>Eubacterium</taxon>
    </lineage>
</organism>
<keyword evidence="1" id="KW-0732">Signal</keyword>
<evidence type="ECO:0000256" key="1">
    <source>
        <dbReference type="SAM" id="SignalP"/>
    </source>
</evidence>
<reference evidence="2 3" key="1">
    <citation type="submission" date="2015-09" db="EMBL/GenBank/DDBJ databases">
        <authorList>
            <consortium name="Pathogen Informatics"/>
        </authorList>
    </citation>
    <scope>NUCLEOTIDE SEQUENCE [LARGE SCALE GENOMIC DNA]</scope>
    <source>
        <strain evidence="2 3">2789STDY5608891</strain>
    </source>
</reference>
<gene>
    <name evidence="2" type="ORF">ERS852448_01338</name>
</gene>
<dbReference type="OrthoDB" id="2068327at2"/>
<name>A0A173T9T4_EUBRA</name>
<evidence type="ECO:0000313" key="3">
    <source>
        <dbReference type="Proteomes" id="UP000095492"/>
    </source>
</evidence>
<dbReference type="GeneID" id="97390709"/>
<feature type="signal peptide" evidence="1">
    <location>
        <begin position="1"/>
        <end position="24"/>
    </location>
</feature>
<dbReference type="Proteomes" id="UP000095492">
    <property type="component" value="Unassembled WGS sequence"/>
</dbReference>
<accession>A0A173T9T4</accession>
<dbReference type="STRING" id="39490.ERS852448_01338"/>
<evidence type="ECO:0000313" key="2">
    <source>
        <dbReference type="EMBL" id="CUM98048.1"/>
    </source>
</evidence>
<evidence type="ECO:0008006" key="4">
    <source>
        <dbReference type="Google" id="ProtNLM"/>
    </source>
</evidence>
<dbReference type="EMBL" id="CYYA01000007">
    <property type="protein sequence ID" value="CUM98048.1"/>
    <property type="molecule type" value="Genomic_DNA"/>
</dbReference>
<feature type="chain" id="PRO_5008012185" description="Ig-like domain-containing protein" evidence="1">
    <location>
        <begin position="25"/>
        <end position="153"/>
    </location>
</feature>
<protein>
    <recommendedName>
        <fullName evidence="4">Ig-like domain-containing protein</fullName>
    </recommendedName>
</protein>
<dbReference type="RefSeq" id="WP_055290113.1">
    <property type="nucleotide sequence ID" value="NZ_CBCTYR010000030.1"/>
</dbReference>